<protein>
    <recommendedName>
        <fullName evidence="4">AbgT transporter family protein</fullName>
    </recommendedName>
</protein>
<dbReference type="HOGENOM" id="CLU_106177_0_0_10"/>
<dbReference type="PATRIC" id="fig|1127699.3.peg.1440"/>
<name>L1N8M2_9BACT</name>
<evidence type="ECO:0008006" key="4">
    <source>
        <dbReference type="Google" id="ProtNLM"/>
    </source>
</evidence>
<comment type="caution">
    <text evidence="2">The sequence shown here is derived from an EMBL/GenBank/DDBJ whole genome shotgun (WGS) entry which is preliminary data.</text>
</comment>
<reference evidence="2 3" key="1">
    <citation type="submission" date="2012-05" db="EMBL/GenBank/DDBJ databases">
        <authorList>
            <person name="Weinstock G."/>
            <person name="Sodergren E."/>
            <person name="Lobos E.A."/>
            <person name="Fulton L."/>
            <person name="Fulton R."/>
            <person name="Courtney L."/>
            <person name="Fronick C."/>
            <person name="O'Laughlin M."/>
            <person name="Godfrey J."/>
            <person name="Wilson R.M."/>
            <person name="Miner T."/>
            <person name="Farmer C."/>
            <person name="Delehaunty K."/>
            <person name="Cordes M."/>
            <person name="Minx P."/>
            <person name="Tomlinson C."/>
            <person name="Chen J."/>
            <person name="Wollam A."/>
            <person name="Pepin K.H."/>
            <person name="Bhonagiri V."/>
            <person name="Zhang X."/>
            <person name="Suruliraj S."/>
            <person name="Warren W."/>
            <person name="Mitreva M."/>
            <person name="Mardis E.R."/>
            <person name="Wilson R.K."/>
        </authorList>
    </citation>
    <scope>NUCLEOTIDE SEQUENCE [LARGE SCALE GENOMIC DNA]</scope>
    <source>
        <strain evidence="2 3">F0055</strain>
    </source>
</reference>
<sequence>MMNRFSSLSKTRKKTFLAVLALLIGIGQIVLILASWIISSIKPEWGVRSLLSGEGIRWLFGNFTENISGSGMVWLLLTGMAYGAIKYSGLGSVICHLRHLSYRERLGITLVVVEIVIFIVVLALLTLIPHAVLLGITGKLYPGSFFRSIVPCFCFLVCSLSVTFGLAADRLRSLVDVLDCLVIGIAYILPFWLIYILGMELYCSFLFVLL</sequence>
<evidence type="ECO:0000313" key="2">
    <source>
        <dbReference type="EMBL" id="EKX99727.1"/>
    </source>
</evidence>
<dbReference type="RefSeq" id="WP_009162869.1">
    <property type="nucleotide sequence ID" value="NZ_KB291003.1"/>
</dbReference>
<keyword evidence="1" id="KW-0472">Membrane</keyword>
<keyword evidence="3" id="KW-1185">Reference proteome</keyword>
<accession>L1N8M2</accession>
<feature type="transmembrane region" description="Helical" evidence="1">
    <location>
        <begin position="148"/>
        <end position="168"/>
    </location>
</feature>
<gene>
    <name evidence="2" type="ORF">HMPREF9151_01562</name>
</gene>
<evidence type="ECO:0000256" key="1">
    <source>
        <dbReference type="SAM" id="Phobius"/>
    </source>
</evidence>
<dbReference type="Proteomes" id="UP000010433">
    <property type="component" value="Unassembled WGS sequence"/>
</dbReference>
<feature type="transmembrane region" description="Helical" evidence="1">
    <location>
        <begin position="106"/>
        <end position="128"/>
    </location>
</feature>
<proteinExistence type="predicted"/>
<evidence type="ECO:0000313" key="3">
    <source>
        <dbReference type="Proteomes" id="UP000010433"/>
    </source>
</evidence>
<organism evidence="2 3">
    <name type="scientific">Hoylesella saccharolytica F0055</name>
    <dbReference type="NCBI Taxonomy" id="1127699"/>
    <lineage>
        <taxon>Bacteria</taxon>
        <taxon>Pseudomonadati</taxon>
        <taxon>Bacteroidota</taxon>
        <taxon>Bacteroidia</taxon>
        <taxon>Bacteroidales</taxon>
        <taxon>Prevotellaceae</taxon>
        <taxon>Hoylesella</taxon>
    </lineage>
</organism>
<feature type="transmembrane region" description="Helical" evidence="1">
    <location>
        <begin position="67"/>
        <end position="85"/>
    </location>
</feature>
<keyword evidence="1" id="KW-0812">Transmembrane</keyword>
<dbReference type="EMBL" id="AMEP01000097">
    <property type="protein sequence ID" value="EKX99727.1"/>
    <property type="molecule type" value="Genomic_DNA"/>
</dbReference>
<keyword evidence="1" id="KW-1133">Transmembrane helix</keyword>
<feature type="transmembrane region" description="Helical" evidence="1">
    <location>
        <begin position="180"/>
        <end position="209"/>
    </location>
</feature>
<dbReference type="AlphaFoldDB" id="L1N8M2"/>
<dbReference type="STRING" id="1127699.HMPREF9151_01562"/>